<dbReference type="Pfam" id="PF00144">
    <property type="entry name" value="Beta-lactamase"/>
    <property type="match status" value="1"/>
</dbReference>
<evidence type="ECO:0000259" key="4">
    <source>
        <dbReference type="Pfam" id="PF11954"/>
    </source>
</evidence>
<comment type="similarity">
    <text evidence="1">Belongs to the peptidase S12 family.</text>
</comment>
<dbReference type="STRING" id="1531966.A0A0A1TAX7"/>
<evidence type="ECO:0000313" key="5">
    <source>
        <dbReference type="EMBL" id="CEJ91934.1"/>
    </source>
</evidence>
<dbReference type="Gene3D" id="3.40.710.10">
    <property type="entry name" value="DD-peptidase/beta-lactamase superfamily"/>
    <property type="match status" value="1"/>
</dbReference>
<dbReference type="Proteomes" id="UP000039046">
    <property type="component" value="Unassembled WGS sequence"/>
</dbReference>
<dbReference type="OrthoDB" id="5946976at2759"/>
<feature type="domain" description="Peptidase S12 Pab87-related C-terminal" evidence="4">
    <location>
        <begin position="403"/>
        <end position="501"/>
    </location>
</feature>
<protein>
    <recommendedName>
        <fullName evidence="7">Beta-lactamase-related domain-containing protein</fullName>
    </recommendedName>
</protein>
<dbReference type="InterPro" id="IPR012338">
    <property type="entry name" value="Beta-lactam/transpept-like"/>
</dbReference>
<dbReference type="PANTHER" id="PTHR46825">
    <property type="entry name" value="D-ALANYL-D-ALANINE-CARBOXYPEPTIDASE/ENDOPEPTIDASE AMPH"/>
    <property type="match status" value="1"/>
</dbReference>
<reference evidence="5 6" key="1">
    <citation type="journal article" date="2015" name="Genome Announc.">
        <title>Draft Genome Sequence and Gene Annotation of the Entomopathogenic Fungus Verticillium hemipterigenum.</title>
        <authorList>
            <person name="Horn F."/>
            <person name="Habel A."/>
            <person name="Scharf D.H."/>
            <person name="Dworschak J."/>
            <person name="Brakhage A.A."/>
            <person name="Guthke R."/>
            <person name="Hertweck C."/>
            <person name="Linde J."/>
        </authorList>
    </citation>
    <scope>NUCLEOTIDE SEQUENCE [LARGE SCALE GENOMIC DNA]</scope>
</reference>
<dbReference type="Pfam" id="PF11954">
    <property type="entry name" value="DUF3471"/>
    <property type="match status" value="1"/>
</dbReference>
<dbReference type="EMBL" id="CDHN01000004">
    <property type="protein sequence ID" value="CEJ91934.1"/>
    <property type="molecule type" value="Genomic_DNA"/>
</dbReference>
<dbReference type="HOGENOM" id="CLU_020027_14_1_1"/>
<sequence length="508" mass="56770">MFTNLESAGFGRHVQALMQRHRVPGFALALVQDGRVTSNAFGSATLDPKREFTTDTIMPVGSIAKALTAAAVGLLVADQALPDVQWTAQMRKILPDDFVIQGGKHDDVTLEDVLCHRTGMPAHEFSILGAKSKTRDNARSLTRNLRNLQPAAENRSQFIYSNIMYSAASYVVQVKRGLSFEQAMQKYMYQPLQMHSTCQLLSTVKERGQQDRLAVGYSLLDDDVIPVYPTECPDAQGCGQTMSTVNDIGRWIKALMHAEAPFSKDLVAQLTAPRIRQEAEDERSSAPFAALGWDVVDYCGVTVIMHRGTEAGFQSNHFFVPEFKFGGAMFANSDCGDLVISGLTYRLIDEAMRTTPGRDAEFMWSDSSEEDSDDDSDSSSDSDDEEEIRELQLELCPGLEKPEALAMPLSAYTGFYLHDGYHHLKVEAKDGALFINARDRAMAMDIRFMHVAHNTKFIACAHILADQEDFYVKAEFKLVNGKSVRLGIHFETRLEEYIWFDKVQVNRD</sequence>
<organism evidence="5 6">
    <name type="scientific">[Torrubiella] hemipterigena</name>
    <dbReference type="NCBI Taxonomy" id="1531966"/>
    <lineage>
        <taxon>Eukaryota</taxon>
        <taxon>Fungi</taxon>
        <taxon>Dikarya</taxon>
        <taxon>Ascomycota</taxon>
        <taxon>Pezizomycotina</taxon>
        <taxon>Sordariomycetes</taxon>
        <taxon>Hypocreomycetidae</taxon>
        <taxon>Hypocreales</taxon>
        <taxon>Clavicipitaceae</taxon>
        <taxon>Clavicipitaceae incertae sedis</taxon>
        <taxon>'Torrubiella' clade</taxon>
    </lineage>
</organism>
<dbReference type="SUPFAM" id="SSF56601">
    <property type="entry name" value="beta-lactamase/transpeptidase-like"/>
    <property type="match status" value="1"/>
</dbReference>
<feature type="compositionally biased region" description="Acidic residues" evidence="2">
    <location>
        <begin position="367"/>
        <end position="387"/>
    </location>
</feature>
<evidence type="ECO:0000313" key="6">
    <source>
        <dbReference type="Proteomes" id="UP000039046"/>
    </source>
</evidence>
<dbReference type="PANTHER" id="PTHR46825:SF9">
    <property type="entry name" value="BETA-LACTAMASE-RELATED DOMAIN-CONTAINING PROTEIN"/>
    <property type="match status" value="1"/>
</dbReference>
<evidence type="ECO:0000256" key="1">
    <source>
        <dbReference type="ARBA" id="ARBA00038215"/>
    </source>
</evidence>
<keyword evidence="6" id="KW-1185">Reference proteome</keyword>
<gene>
    <name evidence="5" type="ORF">VHEMI07616</name>
</gene>
<dbReference type="AlphaFoldDB" id="A0A0A1TAX7"/>
<dbReference type="InterPro" id="IPR050491">
    <property type="entry name" value="AmpC-like"/>
</dbReference>
<accession>A0A0A1TAX7</accession>
<proteinExistence type="inferred from homology"/>
<dbReference type="InterPro" id="IPR021860">
    <property type="entry name" value="Peptidase_S12_Pab87-rel_C"/>
</dbReference>
<evidence type="ECO:0000256" key="2">
    <source>
        <dbReference type="SAM" id="MobiDB-lite"/>
    </source>
</evidence>
<feature type="region of interest" description="Disordered" evidence="2">
    <location>
        <begin position="359"/>
        <end position="387"/>
    </location>
</feature>
<dbReference type="InterPro" id="IPR001466">
    <property type="entry name" value="Beta-lactam-related"/>
</dbReference>
<feature type="domain" description="Beta-lactamase-related" evidence="3">
    <location>
        <begin position="12"/>
        <end position="334"/>
    </location>
</feature>
<evidence type="ECO:0000259" key="3">
    <source>
        <dbReference type="Pfam" id="PF00144"/>
    </source>
</evidence>
<name>A0A0A1TAX7_9HYPO</name>
<evidence type="ECO:0008006" key="7">
    <source>
        <dbReference type="Google" id="ProtNLM"/>
    </source>
</evidence>